<dbReference type="Proteomes" id="UP001500889">
    <property type="component" value="Chromosome O"/>
</dbReference>
<dbReference type="InterPro" id="IPR000953">
    <property type="entry name" value="Chromo/chromo_shadow_dom"/>
</dbReference>
<keyword evidence="6" id="KW-1185">Reference proteome</keyword>
<dbReference type="AlphaFoldDB" id="A0AAU9F9E2"/>
<dbReference type="Pfam" id="PF01393">
    <property type="entry name" value="Chromo_shadow"/>
    <property type="match status" value="1"/>
</dbReference>
<dbReference type="GO" id="GO:0005694">
    <property type="term" value="C:chromosome"/>
    <property type="evidence" value="ECO:0007669"/>
    <property type="project" value="UniProtKB-ARBA"/>
</dbReference>
<proteinExistence type="predicted"/>
<dbReference type="Gene3D" id="2.40.50.40">
    <property type="match status" value="1"/>
</dbReference>
<feature type="region of interest" description="Disordered" evidence="3">
    <location>
        <begin position="98"/>
        <end position="170"/>
    </location>
</feature>
<evidence type="ECO:0000259" key="4">
    <source>
        <dbReference type="PROSITE" id="PS50013"/>
    </source>
</evidence>
<evidence type="ECO:0000256" key="3">
    <source>
        <dbReference type="SAM" id="MobiDB-lite"/>
    </source>
</evidence>
<gene>
    <name evidence="5" type="ORF">DMAD_10382</name>
</gene>
<protein>
    <submittedName>
        <fullName evidence="5">Chromobox protein homolog 1</fullName>
    </submittedName>
</protein>
<evidence type="ECO:0000256" key="2">
    <source>
        <dbReference type="ARBA" id="ARBA00023242"/>
    </source>
</evidence>
<evidence type="ECO:0000256" key="1">
    <source>
        <dbReference type="ARBA" id="ARBA00004123"/>
    </source>
</evidence>
<dbReference type="InterPro" id="IPR016197">
    <property type="entry name" value="Chromo-like_dom_sf"/>
</dbReference>
<comment type="subcellular location">
    <subcellularLocation>
        <location evidence="1">Nucleus</location>
    </subcellularLocation>
</comment>
<dbReference type="SUPFAM" id="SSF54160">
    <property type="entry name" value="Chromo domain-like"/>
    <property type="match status" value="1"/>
</dbReference>
<keyword evidence="2" id="KW-0539">Nucleus</keyword>
<organism evidence="5 6">
    <name type="scientific">Drosophila madeirensis</name>
    <name type="common">Fruit fly</name>
    <dbReference type="NCBI Taxonomy" id="30013"/>
    <lineage>
        <taxon>Eukaryota</taxon>
        <taxon>Metazoa</taxon>
        <taxon>Ecdysozoa</taxon>
        <taxon>Arthropoda</taxon>
        <taxon>Hexapoda</taxon>
        <taxon>Insecta</taxon>
        <taxon>Pterygota</taxon>
        <taxon>Neoptera</taxon>
        <taxon>Endopterygota</taxon>
        <taxon>Diptera</taxon>
        <taxon>Brachycera</taxon>
        <taxon>Muscomorpha</taxon>
        <taxon>Ephydroidea</taxon>
        <taxon>Drosophilidae</taxon>
        <taxon>Drosophila</taxon>
        <taxon>Sophophora</taxon>
    </lineage>
</organism>
<dbReference type="SMART" id="SM00300">
    <property type="entry name" value="ChSh"/>
    <property type="match status" value="1"/>
</dbReference>
<evidence type="ECO:0000313" key="6">
    <source>
        <dbReference type="Proteomes" id="UP001500889"/>
    </source>
</evidence>
<feature type="domain" description="Chromo" evidence="4">
    <location>
        <begin position="36"/>
        <end position="94"/>
    </location>
</feature>
<dbReference type="GO" id="GO:0005634">
    <property type="term" value="C:nucleus"/>
    <property type="evidence" value="ECO:0007669"/>
    <property type="project" value="UniProtKB-SubCell"/>
</dbReference>
<evidence type="ECO:0000313" key="5">
    <source>
        <dbReference type="EMBL" id="BFF92296.1"/>
    </source>
</evidence>
<dbReference type="CDD" id="cd00034">
    <property type="entry name" value="CSD"/>
    <property type="match status" value="1"/>
</dbReference>
<name>A0AAU9F9E2_DROMD</name>
<dbReference type="PROSITE" id="PS50013">
    <property type="entry name" value="CHROMO_2"/>
    <property type="match status" value="1"/>
</dbReference>
<dbReference type="InterPro" id="IPR008251">
    <property type="entry name" value="Chromo_shadow_dom"/>
</dbReference>
<dbReference type="EMBL" id="AP029263">
    <property type="protein sequence ID" value="BFF92296.1"/>
    <property type="molecule type" value="Genomic_DNA"/>
</dbReference>
<sequence length="170" mass="18321">MTPKKQKTTLHRSCKNKKLKEETKPNAHLVGFARGLEPKKILGATNNHGEVKYLIKWKGTKNNDLVTAEEVKQCCPQLLISFFEQRIQWIDDIDTSGIETAGGETAAQPEPKSVVGETAAQPQPQPKSVVGETAAQPQPEPKSVVGETAAQPQPDPKSEVGSGIKDAASS</sequence>
<accession>A0AAU9F9E2</accession>
<reference evidence="5 6" key="1">
    <citation type="submission" date="2024-02" db="EMBL/GenBank/DDBJ databases">
        <title>A chromosome-level genome assembly of Drosophila madeirensis, a fruit fly species endemic to Madeira island.</title>
        <authorList>
            <person name="Tomihara K."/>
            <person name="Llopart A."/>
            <person name="Yamamoto D."/>
        </authorList>
    </citation>
    <scope>NUCLEOTIDE SEQUENCE [LARGE SCALE GENOMIC DNA]</scope>
    <source>
        <strain evidence="5 6">RF1</strain>
    </source>
</reference>